<evidence type="ECO:0000313" key="4">
    <source>
        <dbReference type="Proteomes" id="UP001220064"/>
    </source>
</evidence>
<dbReference type="InterPro" id="IPR029058">
    <property type="entry name" value="AB_hydrolase_fold"/>
</dbReference>
<dbReference type="InterPro" id="IPR002925">
    <property type="entry name" value="Dienelactn_hydro"/>
</dbReference>
<dbReference type="PANTHER" id="PTHR33428:SF14">
    <property type="entry name" value="CARBOXYLESTERASE TYPE B DOMAIN-CONTAINING PROTEIN"/>
    <property type="match status" value="1"/>
</dbReference>
<dbReference type="Proteomes" id="UP001220064">
    <property type="component" value="Chromosome"/>
</dbReference>
<evidence type="ECO:0000256" key="1">
    <source>
        <dbReference type="SAM" id="MobiDB-lite"/>
    </source>
</evidence>
<dbReference type="Gene3D" id="3.40.50.1820">
    <property type="entry name" value="alpha/beta hydrolase"/>
    <property type="match status" value="1"/>
</dbReference>
<dbReference type="SUPFAM" id="SSF53474">
    <property type="entry name" value="alpha/beta-Hydrolases"/>
    <property type="match status" value="1"/>
</dbReference>
<feature type="domain" description="Dienelactone hydrolase" evidence="2">
    <location>
        <begin position="32"/>
        <end position="185"/>
    </location>
</feature>
<reference evidence="3 4" key="1">
    <citation type="submission" date="2020-10" db="EMBL/GenBank/DDBJ databases">
        <title>Complete genome sequence of Corynebacterium massiliense DSM 45435, type strain of Corynebacterium massiliense.</title>
        <authorList>
            <person name="Busche T."/>
            <person name="Kalinowski J."/>
            <person name="Ruckert C."/>
        </authorList>
    </citation>
    <scope>NUCLEOTIDE SEQUENCE [LARGE SCALE GENOMIC DNA]</scope>
    <source>
        <strain evidence="3 4">DSM 45435</strain>
    </source>
</reference>
<evidence type="ECO:0000259" key="2">
    <source>
        <dbReference type="Pfam" id="PF01738"/>
    </source>
</evidence>
<evidence type="ECO:0000313" key="3">
    <source>
        <dbReference type="EMBL" id="WCZ31865.1"/>
    </source>
</evidence>
<dbReference type="GO" id="GO:0016787">
    <property type="term" value="F:hydrolase activity"/>
    <property type="evidence" value="ECO:0007669"/>
    <property type="project" value="UniProtKB-KW"/>
</dbReference>
<organism evidence="3 4">
    <name type="scientific">Corynebacterium massiliense DSM 45435</name>
    <dbReference type="NCBI Taxonomy" id="1121364"/>
    <lineage>
        <taxon>Bacteria</taxon>
        <taxon>Bacillati</taxon>
        <taxon>Actinomycetota</taxon>
        <taxon>Actinomycetes</taxon>
        <taxon>Mycobacteriales</taxon>
        <taxon>Corynebacteriaceae</taxon>
        <taxon>Corynebacterium</taxon>
    </lineage>
</organism>
<keyword evidence="3" id="KW-0378">Hydrolase</keyword>
<proteinExistence type="predicted"/>
<name>A0ABY7U5A3_9CORY</name>
<dbReference type="Pfam" id="PF01738">
    <property type="entry name" value="DLH"/>
    <property type="match status" value="1"/>
</dbReference>
<sequence length="295" mass="30994">MSANLKKHLATLSKRGPHRVMVGDLGYAGLPGRVYAPAEGKNQPAVAFAHDWMKKVKDYHATLRHLASWGIVAVAPDTETNFNPNHRDFAADLETSLQVAASVKLGQGNVVVNPSKLGLVGHGMGGSAAVLTGVDNEKVKAIAALYPAPTAPSATQAARSLKVAGLVIGPGKDDLFDAGNPAKLAYNWATEVAYREIDKGTQAGFSEDTFHKLLLGTGALQAGAMETARGLVTGFLLHQLEGEKKYAAFSEPDAAGKGVKSLTGSDLYDRAGFSRDDELSGPNRHSVARPVSENA</sequence>
<dbReference type="EMBL" id="CP063189">
    <property type="protein sequence ID" value="WCZ31865.1"/>
    <property type="molecule type" value="Genomic_DNA"/>
</dbReference>
<accession>A0ABY7U5A3</accession>
<protein>
    <submittedName>
        <fullName evidence="3">Alpha/beta hydrolase family protein</fullName>
    </submittedName>
</protein>
<dbReference type="PANTHER" id="PTHR33428">
    <property type="entry name" value="CHLOROPHYLLASE-2, CHLOROPLASTIC"/>
    <property type="match status" value="1"/>
</dbReference>
<dbReference type="RefSeq" id="WP_022862700.1">
    <property type="nucleotide sequence ID" value="NZ_ATVG01000003.1"/>
</dbReference>
<feature type="region of interest" description="Disordered" evidence="1">
    <location>
        <begin position="273"/>
        <end position="295"/>
    </location>
</feature>
<keyword evidence="4" id="KW-1185">Reference proteome</keyword>
<gene>
    <name evidence="3" type="ORF">CMASS_02030</name>
</gene>